<dbReference type="Proteomes" id="UP000023795">
    <property type="component" value="Unassembled WGS sequence"/>
</dbReference>
<dbReference type="EMBL" id="ANIN01000001">
    <property type="protein sequence ID" value="ELA09272.1"/>
    <property type="molecule type" value="Genomic_DNA"/>
</dbReference>
<keyword evidence="2" id="KW-1185">Reference proteome</keyword>
<evidence type="ECO:0000313" key="2">
    <source>
        <dbReference type="Proteomes" id="UP000023795"/>
    </source>
</evidence>
<reference evidence="1 2" key="1">
    <citation type="journal article" date="2013" name="Genome Announc.">
        <title>Genome Sequence of Moraxella macacae 0408225, a Novel Bacterial Species Isolated from a Cynomolgus Macaque with Epistaxis.</title>
        <authorList>
            <person name="Ladner J.T."/>
            <person name="Whitehouse C.A."/>
            <person name="Koroleva G.I."/>
            <person name="Palacios G.F."/>
        </authorList>
    </citation>
    <scope>NUCLEOTIDE SEQUENCE [LARGE SCALE GENOMIC DNA]</scope>
    <source>
        <strain evidence="1 2">0408225</strain>
    </source>
</reference>
<protein>
    <submittedName>
        <fullName evidence="1">Uncharacterized protein</fullName>
    </submittedName>
</protein>
<dbReference type="AlphaFoldDB" id="L2F8A4"/>
<accession>L2F8A4</accession>
<sequence length="61" mass="7145">MTQEPKSQTQEPRKLYQDMTVAEQLQAMNIALIPKELMTEEEKAQSENFLRQNQDFLDSLS</sequence>
<gene>
    <name evidence="1" type="ORF">MOMA_02665</name>
</gene>
<evidence type="ECO:0000313" key="1">
    <source>
        <dbReference type="EMBL" id="ELA09272.1"/>
    </source>
</evidence>
<proteinExistence type="predicted"/>
<name>L2F8A4_9GAMM</name>
<organism evidence="1 2">
    <name type="scientific">Moraxella macacae 0408225</name>
    <dbReference type="NCBI Taxonomy" id="1230338"/>
    <lineage>
        <taxon>Bacteria</taxon>
        <taxon>Pseudomonadati</taxon>
        <taxon>Pseudomonadota</taxon>
        <taxon>Gammaproteobacteria</taxon>
        <taxon>Moraxellales</taxon>
        <taxon>Moraxellaceae</taxon>
        <taxon>Moraxella</taxon>
    </lineage>
</organism>
<comment type="caution">
    <text evidence="1">The sequence shown here is derived from an EMBL/GenBank/DDBJ whole genome shotgun (WGS) entry which is preliminary data.</text>
</comment>